<dbReference type="PANTHER" id="PTHR44147:SF2">
    <property type="entry name" value="DEHYDROGENASE_REDUCTASE SDR FAMILY MEMBER 1"/>
    <property type="match status" value="1"/>
</dbReference>
<dbReference type="AlphaFoldDB" id="A0A367YX69"/>
<sequence length="304" mass="32395">MSNSRPLAGRVALVAGATRGCGRAIAVELGALGATVYGSGRTTRDERSEMDRPETIEETAELVDAAGGTGIAVRCDHAVGADVAALVDRIRTEHGRLDVLVNDVWGGDPFTRWVKGVWEHPLEDTLRIVRNGIETHLITAHHALPLLIETGDGLVVEVGDGKAGVPFRGVVAYDHVKEAVVRLGFSLAAELRPYGATALSVTPGFLRSEAMLEHFGVTEATWRDASDAHGGYFRYSETPHLLGRGVAALAADPDRARFAGQCLGSWDLMHTYGFSDVDGERPDWGVVDAEARAADPEIALPAAE</sequence>
<reference evidence="1 2" key="1">
    <citation type="submission" date="2018-07" db="EMBL/GenBank/DDBJ databases">
        <title>Desertimonas flava gen. nov. sp. nov.</title>
        <authorList>
            <person name="Liu S."/>
        </authorList>
    </citation>
    <scope>NUCLEOTIDE SEQUENCE [LARGE SCALE GENOMIC DNA]</scope>
    <source>
        <strain evidence="1 2">16Sb5-5</strain>
    </source>
</reference>
<dbReference type="InterPro" id="IPR002347">
    <property type="entry name" value="SDR_fam"/>
</dbReference>
<dbReference type="Proteomes" id="UP000252770">
    <property type="component" value="Unassembled WGS sequence"/>
</dbReference>
<comment type="caution">
    <text evidence="1">The sequence shown here is derived from an EMBL/GenBank/DDBJ whole genome shotgun (WGS) entry which is preliminary data.</text>
</comment>
<accession>A0A367YX69</accession>
<organism evidence="1 2">
    <name type="scientific">Desertihabitans brevis</name>
    <dbReference type="NCBI Taxonomy" id="2268447"/>
    <lineage>
        <taxon>Bacteria</taxon>
        <taxon>Bacillati</taxon>
        <taxon>Actinomycetota</taxon>
        <taxon>Actinomycetes</taxon>
        <taxon>Propionibacteriales</taxon>
        <taxon>Propionibacteriaceae</taxon>
        <taxon>Desertihabitans</taxon>
    </lineage>
</organism>
<dbReference type="SUPFAM" id="SSF51735">
    <property type="entry name" value="NAD(P)-binding Rossmann-fold domains"/>
    <property type="match status" value="1"/>
</dbReference>
<evidence type="ECO:0000313" key="1">
    <source>
        <dbReference type="EMBL" id="RCK70420.1"/>
    </source>
</evidence>
<proteinExistence type="predicted"/>
<dbReference type="EMBL" id="QOUI01000003">
    <property type="protein sequence ID" value="RCK70420.1"/>
    <property type="molecule type" value="Genomic_DNA"/>
</dbReference>
<evidence type="ECO:0000313" key="2">
    <source>
        <dbReference type="Proteomes" id="UP000252770"/>
    </source>
</evidence>
<keyword evidence="2" id="KW-1185">Reference proteome</keyword>
<name>A0A367YX69_9ACTN</name>
<gene>
    <name evidence="1" type="ORF">DT076_07190</name>
</gene>
<dbReference type="Pfam" id="PF00106">
    <property type="entry name" value="adh_short"/>
    <property type="match status" value="1"/>
</dbReference>
<dbReference type="RefSeq" id="WP_114125963.1">
    <property type="nucleotide sequence ID" value="NZ_QOUI01000003.1"/>
</dbReference>
<dbReference type="InterPro" id="IPR036291">
    <property type="entry name" value="NAD(P)-bd_dom_sf"/>
</dbReference>
<dbReference type="PANTHER" id="PTHR44147">
    <property type="entry name" value="DEHYDROGENASE/REDUCTASE SDR FAMILY MEMBER 1"/>
    <property type="match status" value="1"/>
</dbReference>
<dbReference type="PRINTS" id="PR00081">
    <property type="entry name" value="GDHRDH"/>
</dbReference>
<dbReference type="Gene3D" id="3.40.50.720">
    <property type="entry name" value="NAD(P)-binding Rossmann-like Domain"/>
    <property type="match status" value="1"/>
</dbReference>
<protein>
    <submittedName>
        <fullName evidence="1">SDR family NAD(P)-dependent oxidoreductase</fullName>
    </submittedName>
</protein>
<dbReference type="NCBIfam" id="NF006159">
    <property type="entry name" value="PRK08303.1"/>
    <property type="match status" value="1"/>
</dbReference>